<evidence type="ECO:0000313" key="2">
    <source>
        <dbReference type="Proteomes" id="UP000304928"/>
    </source>
</evidence>
<accession>A0A4S9B2Z3</accession>
<gene>
    <name evidence="1" type="ORF">D6D15_06957</name>
</gene>
<comment type="caution">
    <text evidence="1">The sequence shown here is derived from an EMBL/GenBank/DDBJ whole genome shotgun (WGS) entry which is preliminary data.</text>
</comment>
<evidence type="ECO:0000313" key="1">
    <source>
        <dbReference type="EMBL" id="THW87065.1"/>
    </source>
</evidence>
<name>A0A4S9B2Z3_AURPU</name>
<reference evidence="1 2" key="1">
    <citation type="submission" date="2018-10" db="EMBL/GenBank/DDBJ databases">
        <title>Fifty Aureobasidium pullulans genomes reveal a recombining polyextremotolerant generalist.</title>
        <authorList>
            <person name="Gostincar C."/>
            <person name="Turk M."/>
            <person name="Zajc J."/>
            <person name="Gunde-Cimerman N."/>
        </authorList>
    </citation>
    <scope>NUCLEOTIDE SEQUENCE [LARGE SCALE GENOMIC DNA]</scope>
    <source>
        <strain evidence="1 2">EXF-10507</strain>
    </source>
</reference>
<protein>
    <submittedName>
        <fullName evidence="1">Uncharacterized protein</fullName>
    </submittedName>
</protein>
<dbReference type="SUPFAM" id="SSF81383">
    <property type="entry name" value="F-box domain"/>
    <property type="match status" value="1"/>
</dbReference>
<proteinExistence type="predicted"/>
<organism evidence="1 2">
    <name type="scientific">Aureobasidium pullulans</name>
    <name type="common">Black yeast</name>
    <name type="synonym">Pullularia pullulans</name>
    <dbReference type="NCBI Taxonomy" id="5580"/>
    <lineage>
        <taxon>Eukaryota</taxon>
        <taxon>Fungi</taxon>
        <taxon>Dikarya</taxon>
        <taxon>Ascomycota</taxon>
        <taxon>Pezizomycotina</taxon>
        <taxon>Dothideomycetes</taxon>
        <taxon>Dothideomycetidae</taxon>
        <taxon>Dothideales</taxon>
        <taxon>Saccotheciaceae</taxon>
        <taxon>Aureobasidium</taxon>
    </lineage>
</organism>
<sequence>MAPDSEMSDAAVPSAAILGKTLRGIVRTAEVNPITIKTVRATAEERLGLHAGFFKNSAEWSTKSKDIIEDEFKEPSQILSSPASHLHTANQQPSTSTMASYAPSDIITTLPSEVLGIIVHHCDDGDLGNLRLSCKTLGTAATQPFGRRCLAERRFVFAEYSMQGLVDLTVHPVFSPCVRSLSFGICRLEMPKYEPASTDASRQKLSELVDKNNDFVHSGTHMLMLVQALQNLKAHGNLQVSLGIFDDTNKHHYGEPLYKGYGHDAAYTTFSPTSCEGRNTLVAVINATIMSNYRPVGLQIKLTIDADILPELMEDPVVYEYLTTSSGSLNPKMDICIDTRKGGDERRLYVATKASRLEVAHHNLEDWDERWTMLGEYTYGRFYHALKQTAMITVIIKDSDTSMPGFSVSLRGWESSLRHLILSNLQVYDISDGNHKLTSALAFFRYIRDNLRLNILEMEQVSIETETGTEEIPILQETISWSGRDEIREGLDSIIAYLVAMIQSDADDEQ</sequence>
<dbReference type="AlphaFoldDB" id="A0A4S9B2Z3"/>
<dbReference type="EMBL" id="QZAR01000134">
    <property type="protein sequence ID" value="THW87065.1"/>
    <property type="molecule type" value="Genomic_DNA"/>
</dbReference>
<dbReference type="InterPro" id="IPR036047">
    <property type="entry name" value="F-box-like_dom_sf"/>
</dbReference>
<dbReference type="Proteomes" id="UP000304928">
    <property type="component" value="Unassembled WGS sequence"/>
</dbReference>